<dbReference type="InterPro" id="IPR024079">
    <property type="entry name" value="MetalloPept_cat_dom_sf"/>
</dbReference>
<gene>
    <name evidence="1" type="ORF">OWR29_09140</name>
</gene>
<dbReference type="Proteomes" id="UP001151002">
    <property type="component" value="Unassembled WGS sequence"/>
</dbReference>
<evidence type="ECO:0000313" key="2">
    <source>
        <dbReference type="Proteomes" id="UP001151002"/>
    </source>
</evidence>
<dbReference type="SUPFAM" id="SSF55486">
    <property type="entry name" value="Metalloproteases ('zincins'), catalytic domain"/>
    <property type="match status" value="1"/>
</dbReference>
<comment type="caution">
    <text evidence="1">The sequence shown here is derived from an EMBL/GenBank/DDBJ whole genome shotgun (WGS) entry which is preliminary data.</text>
</comment>
<dbReference type="RefSeq" id="WP_267562137.1">
    <property type="nucleotide sequence ID" value="NZ_JAPNTZ010000003.1"/>
</dbReference>
<proteinExistence type="predicted"/>
<name>A0ABT4AWV6_9ACTN</name>
<reference evidence="1" key="1">
    <citation type="submission" date="2022-11" db="EMBL/GenBank/DDBJ databases">
        <authorList>
            <person name="Somphong A."/>
            <person name="Phongsopitanun W."/>
        </authorList>
    </citation>
    <scope>NUCLEOTIDE SEQUENCE</scope>
    <source>
        <strain evidence="1">Pm04-4</strain>
    </source>
</reference>
<evidence type="ECO:0000313" key="1">
    <source>
        <dbReference type="EMBL" id="MCY1138160.1"/>
    </source>
</evidence>
<organism evidence="1 2">
    <name type="scientific">Paractinoplanes pyxinae</name>
    <dbReference type="NCBI Taxonomy" id="2997416"/>
    <lineage>
        <taxon>Bacteria</taxon>
        <taxon>Bacillati</taxon>
        <taxon>Actinomycetota</taxon>
        <taxon>Actinomycetes</taxon>
        <taxon>Micromonosporales</taxon>
        <taxon>Micromonosporaceae</taxon>
        <taxon>Paractinoplanes</taxon>
    </lineage>
</organism>
<dbReference type="Gene3D" id="3.40.390.10">
    <property type="entry name" value="Collagenase (Catalytic Domain)"/>
    <property type="match status" value="1"/>
</dbReference>
<keyword evidence="2" id="KW-1185">Reference proteome</keyword>
<protein>
    <submittedName>
        <fullName evidence="1">Uncharacterized protein</fullName>
    </submittedName>
</protein>
<dbReference type="EMBL" id="JAPNTZ010000003">
    <property type="protein sequence ID" value="MCY1138160.1"/>
    <property type="molecule type" value="Genomic_DNA"/>
</dbReference>
<accession>A0ABT4AWV6</accession>
<sequence>MENIREGRYEGDSARYFLELRFDTTDGGIVSGDLFAAGDPPRDYLASFRSSARREDGWSVVAQAAGGQISAGSLTVIPFEDGDDSVAVRLRLDQPLPGLPFGATVAVAVRWVSAAFRVLFVETETEEDVEVPEFATVNGVRASLQDCLSRAGIEVRAAGRPSRINAEAGGWQWNDANVQSLLEATANRYRDPGPRADWQIQVLRLSRSTEPGIYGVMYDDAGPDPRQGCAVFVNEIESSFTSVEEREREIVMTLAHEVGHALNLTHRFERAVGRAGSTSVMNYPQEYDGGGGVDGFWERFTYSFDPDELAFMRHGIRSAVMPGGSPFHSADYWSSAPGGRPVLPVSTSTAFELSLVAPPDGAYFAFGQPIMLEVSLPNISGRTQLVPRGVLDIKAGYLEILVERTDAAGTPRPGEAQAFTPAIQRCLDLTPGRRRFEPGDKPLTRNVSLSFGAGGFAMAEPGGYRLTPVLTIPGRAGGPATVVLRGASLPVWVAYPKTRVDEQHAIRLLQPDVGAFLSLGGGSSSDRAADTVLDIQDERMDRLDDPLRDPLTAALTRILGIYFARSYLRYDRYDGTFDVKPEETKLAAAILKPLVDDDRALRCFDRSTAEATRALARDVWAKA</sequence>